<comment type="caution">
    <text evidence="5">The sequence shown here is derived from an EMBL/GenBank/DDBJ whole genome shotgun (WGS) entry which is preliminary data.</text>
</comment>
<dbReference type="Pfam" id="PF07702">
    <property type="entry name" value="UTRA"/>
    <property type="match status" value="1"/>
</dbReference>
<dbReference type="GO" id="GO:0003677">
    <property type="term" value="F:DNA binding"/>
    <property type="evidence" value="ECO:0007669"/>
    <property type="project" value="UniProtKB-KW"/>
</dbReference>
<dbReference type="GeneID" id="67042024"/>
<reference evidence="5" key="1">
    <citation type="submission" date="2023-03" db="EMBL/GenBank/DDBJ databases">
        <authorList>
            <person name="Shen W."/>
            <person name="Cai J."/>
        </authorList>
    </citation>
    <scope>NUCLEOTIDE SEQUENCE</scope>
    <source>
        <strain evidence="5">B646-2</strain>
        <strain evidence="6">Y15</strain>
    </source>
</reference>
<dbReference type="InterPro" id="IPR028978">
    <property type="entry name" value="Chorismate_lyase_/UTRA_dom_sf"/>
</dbReference>
<keyword evidence="3" id="KW-0804">Transcription</keyword>
<dbReference type="InterPro" id="IPR036388">
    <property type="entry name" value="WH-like_DNA-bd_sf"/>
</dbReference>
<dbReference type="PRINTS" id="PR00035">
    <property type="entry name" value="HTHGNTR"/>
</dbReference>
<evidence type="ECO:0000313" key="7">
    <source>
        <dbReference type="Proteomes" id="UP001249240"/>
    </source>
</evidence>
<dbReference type="SUPFAM" id="SSF64288">
    <property type="entry name" value="Chorismate lyase-like"/>
    <property type="match status" value="1"/>
</dbReference>
<dbReference type="Gene3D" id="1.10.10.10">
    <property type="entry name" value="Winged helix-like DNA-binding domain superfamily/Winged helix DNA-binding domain"/>
    <property type="match status" value="1"/>
</dbReference>
<dbReference type="GO" id="GO:0003700">
    <property type="term" value="F:DNA-binding transcription factor activity"/>
    <property type="evidence" value="ECO:0007669"/>
    <property type="project" value="InterPro"/>
</dbReference>
<keyword evidence="2" id="KW-0238">DNA-binding</keyword>
<dbReference type="PANTHER" id="PTHR44846">
    <property type="entry name" value="MANNOSYL-D-GLYCERATE TRANSPORT/METABOLISM SYSTEM REPRESSOR MNGR-RELATED"/>
    <property type="match status" value="1"/>
</dbReference>
<dbReference type="Gene3D" id="3.40.1410.10">
    <property type="entry name" value="Chorismate lyase-like"/>
    <property type="match status" value="1"/>
</dbReference>
<dbReference type="GO" id="GO:0045892">
    <property type="term" value="P:negative regulation of DNA-templated transcription"/>
    <property type="evidence" value="ECO:0007669"/>
    <property type="project" value="TreeGrafter"/>
</dbReference>
<dbReference type="EMBL" id="JARPXM010000001">
    <property type="protein sequence ID" value="MDT2536744.1"/>
    <property type="molecule type" value="Genomic_DNA"/>
</dbReference>
<dbReference type="AlphaFoldDB" id="A0AAP5NCZ3"/>
<dbReference type="Proteomes" id="UP001249240">
    <property type="component" value="Unassembled WGS sequence"/>
</dbReference>
<dbReference type="SUPFAM" id="SSF46785">
    <property type="entry name" value="Winged helix' DNA-binding domain"/>
    <property type="match status" value="1"/>
</dbReference>
<dbReference type="Pfam" id="PF00392">
    <property type="entry name" value="GntR"/>
    <property type="match status" value="1"/>
</dbReference>
<dbReference type="EMBL" id="JARPXL010000008">
    <property type="protein sequence ID" value="MDT2544579.1"/>
    <property type="molecule type" value="Genomic_DNA"/>
</dbReference>
<evidence type="ECO:0000313" key="6">
    <source>
        <dbReference type="EMBL" id="MDT2544579.1"/>
    </source>
</evidence>
<evidence type="ECO:0000259" key="4">
    <source>
        <dbReference type="PROSITE" id="PS50949"/>
    </source>
</evidence>
<protein>
    <submittedName>
        <fullName evidence="5">GntR family transcriptional regulator</fullName>
    </submittedName>
</protein>
<name>A0AAP5NCZ3_9ENTE</name>
<dbReference type="RefSeq" id="WP_028020226.1">
    <property type="nucleotide sequence ID" value="NZ_BAAAXM010000051.1"/>
</dbReference>
<accession>A0AAP5NCZ3</accession>
<dbReference type="SMART" id="SM00345">
    <property type="entry name" value="HTH_GNTR"/>
    <property type="match status" value="1"/>
</dbReference>
<dbReference type="InterPro" id="IPR050679">
    <property type="entry name" value="Bact_HTH_transcr_reg"/>
</dbReference>
<feature type="domain" description="HTH gntR-type" evidence="4">
    <location>
        <begin position="8"/>
        <end position="76"/>
    </location>
</feature>
<evidence type="ECO:0000256" key="1">
    <source>
        <dbReference type="ARBA" id="ARBA00023015"/>
    </source>
</evidence>
<proteinExistence type="predicted"/>
<dbReference type="InterPro" id="IPR000524">
    <property type="entry name" value="Tscrpt_reg_HTH_GntR"/>
</dbReference>
<dbReference type="PANTHER" id="PTHR44846:SF1">
    <property type="entry name" value="MANNOSYL-D-GLYCERATE TRANSPORT_METABOLISM SYSTEM REPRESSOR MNGR-RELATED"/>
    <property type="match status" value="1"/>
</dbReference>
<organism evidence="5 7">
    <name type="scientific">Enterococcus raffinosus</name>
    <dbReference type="NCBI Taxonomy" id="71452"/>
    <lineage>
        <taxon>Bacteria</taxon>
        <taxon>Bacillati</taxon>
        <taxon>Bacillota</taxon>
        <taxon>Bacilli</taxon>
        <taxon>Lactobacillales</taxon>
        <taxon>Enterococcaceae</taxon>
        <taxon>Enterococcus</taxon>
    </lineage>
</organism>
<dbReference type="InterPro" id="IPR036390">
    <property type="entry name" value="WH_DNA-bd_sf"/>
</dbReference>
<gene>
    <name evidence="6" type="ORF">P7D69_09540</name>
    <name evidence="5" type="ORF">P7D78_01285</name>
</gene>
<evidence type="ECO:0000313" key="5">
    <source>
        <dbReference type="EMBL" id="MDT2536744.1"/>
    </source>
</evidence>
<sequence length="236" mass="26856">MLDAEAQVPLYKQLEEIIKNKISSGEYKENEKIPPEPELTEVYSVSRITVRKAIQELVKEGYLIKKQGKGTFVNQHKVFRKIEYVIGFSESCRANGFTPSNQLLERKIIPATAELAKKLQINVGDDVIYTKRKRMADGTPILLENNYFDKQRFESLLTADLTGSLYQLLAEEDILAINPGETILELAIADDQLAKVMEVGIGTPFFYVNTLINDQNHQPIHVGHQYYLGEVYKFSL</sequence>
<keyword evidence="1" id="KW-0805">Transcription regulation</keyword>
<dbReference type="FunFam" id="1.10.10.10:FF:000079">
    <property type="entry name" value="GntR family transcriptional regulator"/>
    <property type="match status" value="1"/>
</dbReference>
<dbReference type="CDD" id="cd07377">
    <property type="entry name" value="WHTH_GntR"/>
    <property type="match status" value="1"/>
</dbReference>
<dbReference type="SMART" id="SM00866">
    <property type="entry name" value="UTRA"/>
    <property type="match status" value="1"/>
</dbReference>
<dbReference type="InterPro" id="IPR011663">
    <property type="entry name" value="UTRA"/>
</dbReference>
<evidence type="ECO:0000256" key="3">
    <source>
        <dbReference type="ARBA" id="ARBA00023163"/>
    </source>
</evidence>
<dbReference type="PROSITE" id="PS50949">
    <property type="entry name" value="HTH_GNTR"/>
    <property type="match status" value="1"/>
</dbReference>
<dbReference type="Proteomes" id="UP001254770">
    <property type="component" value="Unassembled WGS sequence"/>
</dbReference>
<evidence type="ECO:0000256" key="2">
    <source>
        <dbReference type="ARBA" id="ARBA00023125"/>
    </source>
</evidence>